<gene>
    <name evidence="1" type="ORF">HAX54_015958</name>
</gene>
<protein>
    <submittedName>
        <fullName evidence="1">Uncharacterized protein</fullName>
    </submittedName>
</protein>
<comment type="caution">
    <text evidence="1">The sequence shown here is derived from an EMBL/GenBank/DDBJ whole genome shotgun (WGS) entry which is preliminary data.</text>
</comment>
<accession>A0ABS8UI48</accession>
<sequence>MNLASIIHNNSTPTHPKFISSLHKISPISSPATFPRWVHFQLSPLPFPAPILVGCNCRRRYSAVVSCLRKSEQGEELSTADVGFPSMILPLSDIFA</sequence>
<reference evidence="1 2" key="1">
    <citation type="journal article" date="2021" name="BMC Genomics">
        <title>Datura genome reveals duplications of psychoactive alkaloid biosynthetic genes and high mutation rate following tissue culture.</title>
        <authorList>
            <person name="Rajewski A."/>
            <person name="Carter-House D."/>
            <person name="Stajich J."/>
            <person name="Litt A."/>
        </authorList>
    </citation>
    <scope>NUCLEOTIDE SEQUENCE [LARGE SCALE GENOMIC DNA]</scope>
    <source>
        <strain evidence="1">AR-01</strain>
    </source>
</reference>
<evidence type="ECO:0000313" key="1">
    <source>
        <dbReference type="EMBL" id="MCD9558553.1"/>
    </source>
</evidence>
<dbReference type="EMBL" id="JACEIK010002028">
    <property type="protein sequence ID" value="MCD9558553.1"/>
    <property type="molecule type" value="Genomic_DNA"/>
</dbReference>
<organism evidence="1 2">
    <name type="scientific">Datura stramonium</name>
    <name type="common">Jimsonweed</name>
    <name type="synonym">Common thornapple</name>
    <dbReference type="NCBI Taxonomy" id="4076"/>
    <lineage>
        <taxon>Eukaryota</taxon>
        <taxon>Viridiplantae</taxon>
        <taxon>Streptophyta</taxon>
        <taxon>Embryophyta</taxon>
        <taxon>Tracheophyta</taxon>
        <taxon>Spermatophyta</taxon>
        <taxon>Magnoliopsida</taxon>
        <taxon>eudicotyledons</taxon>
        <taxon>Gunneridae</taxon>
        <taxon>Pentapetalae</taxon>
        <taxon>asterids</taxon>
        <taxon>lamiids</taxon>
        <taxon>Solanales</taxon>
        <taxon>Solanaceae</taxon>
        <taxon>Solanoideae</taxon>
        <taxon>Datureae</taxon>
        <taxon>Datura</taxon>
    </lineage>
</organism>
<dbReference type="Proteomes" id="UP000823775">
    <property type="component" value="Unassembled WGS sequence"/>
</dbReference>
<keyword evidence="2" id="KW-1185">Reference proteome</keyword>
<evidence type="ECO:0000313" key="2">
    <source>
        <dbReference type="Proteomes" id="UP000823775"/>
    </source>
</evidence>
<name>A0ABS8UI48_DATST</name>
<proteinExistence type="predicted"/>